<comment type="caution">
    <text evidence="1">The sequence shown here is derived from an EMBL/GenBank/DDBJ whole genome shotgun (WGS) entry which is preliminary data.</text>
</comment>
<dbReference type="Pfam" id="PF02635">
    <property type="entry name" value="DsrE"/>
    <property type="match status" value="1"/>
</dbReference>
<dbReference type="EMBL" id="JBEWTB010000002">
    <property type="protein sequence ID" value="MET4756941.1"/>
    <property type="molecule type" value="Genomic_DNA"/>
</dbReference>
<dbReference type="InterPro" id="IPR003787">
    <property type="entry name" value="Sulphur_relay_DsrE/F-like"/>
</dbReference>
<keyword evidence="2" id="KW-1185">Reference proteome</keyword>
<dbReference type="Proteomes" id="UP001549366">
    <property type="component" value="Unassembled WGS sequence"/>
</dbReference>
<name>A0ABV2SGP0_9GAMM</name>
<dbReference type="InterPro" id="IPR027396">
    <property type="entry name" value="DsrEFH-like"/>
</dbReference>
<reference evidence="1 2" key="1">
    <citation type="submission" date="2024-06" db="EMBL/GenBank/DDBJ databases">
        <title>Genomic Encyclopedia of Type Strains, Phase V (KMG-V): Genome sequencing to study the core and pangenomes of soil and plant-associated prokaryotes.</title>
        <authorList>
            <person name="Whitman W."/>
        </authorList>
    </citation>
    <scope>NUCLEOTIDE SEQUENCE [LARGE SCALE GENOMIC DNA]</scope>
    <source>
        <strain evidence="1 2">NE40</strain>
    </source>
</reference>
<evidence type="ECO:0000313" key="2">
    <source>
        <dbReference type="Proteomes" id="UP001549366"/>
    </source>
</evidence>
<sequence>MKVLSIVETAYRATIEEQDDTIIWLSHAIKGAGADMDVLLQGNAVNYGVLEQDAGGLAIGKEPQTQPPDIVGDIEALIEKGCKVFVVREDLDARGIKESELLEGLNKVARSNLADCLNGYDQVWHW</sequence>
<accession>A0ABV2SGP0</accession>
<gene>
    <name evidence="1" type="ORF">V5J35_002133</name>
</gene>
<dbReference type="Gene3D" id="3.40.1260.10">
    <property type="entry name" value="DsrEFH-like"/>
    <property type="match status" value="1"/>
</dbReference>
<organism evidence="1 2">
    <name type="scientific">Endozoicomonas lisbonensis</name>
    <dbReference type="NCBI Taxonomy" id="3120522"/>
    <lineage>
        <taxon>Bacteria</taxon>
        <taxon>Pseudomonadati</taxon>
        <taxon>Pseudomonadota</taxon>
        <taxon>Gammaproteobacteria</taxon>
        <taxon>Oceanospirillales</taxon>
        <taxon>Endozoicomonadaceae</taxon>
        <taxon>Endozoicomonas</taxon>
    </lineage>
</organism>
<dbReference type="SUPFAM" id="SSF75169">
    <property type="entry name" value="DsrEFH-like"/>
    <property type="match status" value="1"/>
</dbReference>
<dbReference type="RefSeq" id="WP_354011221.1">
    <property type="nucleotide sequence ID" value="NZ_JBEWTA010000001.1"/>
</dbReference>
<proteinExistence type="predicted"/>
<protein>
    <submittedName>
        <fullName evidence="1">Peroxiredoxin</fullName>
    </submittedName>
</protein>
<evidence type="ECO:0000313" key="1">
    <source>
        <dbReference type="EMBL" id="MET4756941.1"/>
    </source>
</evidence>